<dbReference type="AlphaFoldDB" id="A0A437LC93"/>
<name>A0A437LC93_9BURK</name>
<keyword evidence="4" id="KW-1185">Reference proteome</keyword>
<feature type="compositionally biased region" description="Pro residues" evidence="1">
    <location>
        <begin position="56"/>
        <end position="80"/>
    </location>
</feature>
<sequence>MNFAQENKASSRTTAFVIVVLLHILMIWALASGLARKIVKAVTDPIETKVIEEIKPPPPPPEKIVPPPPDLKTPPPPFVPVPEIQVQTPPPPTAIQTPTSNDPPPVRTVQAQAPAPAPAPVAAPRPAGPVQVGIVCTERPKPEISVQLEGDAEFSVLMTIANGKVVARQVTVKRGLSDRRAQRSLIASIEAATAQYKCGTFEGQATQDFLFKAE</sequence>
<evidence type="ECO:0000313" key="4">
    <source>
        <dbReference type="Proteomes" id="UP000288587"/>
    </source>
</evidence>
<keyword evidence="2" id="KW-0472">Membrane</keyword>
<evidence type="ECO:0000256" key="1">
    <source>
        <dbReference type="SAM" id="MobiDB-lite"/>
    </source>
</evidence>
<feature type="compositionally biased region" description="Pro residues" evidence="1">
    <location>
        <begin position="115"/>
        <end position="124"/>
    </location>
</feature>
<dbReference type="OrthoDB" id="9153329at2"/>
<organism evidence="3 4">
    <name type="scientific">Inhella crocodyli</name>
    <dbReference type="NCBI Taxonomy" id="2499851"/>
    <lineage>
        <taxon>Bacteria</taxon>
        <taxon>Pseudomonadati</taxon>
        <taxon>Pseudomonadota</taxon>
        <taxon>Betaproteobacteria</taxon>
        <taxon>Burkholderiales</taxon>
        <taxon>Sphaerotilaceae</taxon>
        <taxon>Inhella</taxon>
    </lineage>
</organism>
<gene>
    <name evidence="3" type="ORF">EOD73_15800</name>
</gene>
<protein>
    <recommendedName>
        <fullName evidence="5">Energy transducer TonB</fullName>
    </recommendedName>
</protein>
<evidence type="ECO:0000256" key="2">
    <source>
        <dbReference type="SAM" id="Phobius"/>
    </source>
</evidence>
<reference evidence="3 4" key="1">
    <citation type="submission" date="2019-01" db="EMBL/GenBank/DDBJ databases">
        <authorList>
            <person name="Chen W.-M."/>
        </authorList>
    </citation>
    <scope>NUCLEOTIDE SEQUENCE [LARGE SCALE GENOMIC DNA]</scope>
    <source>
        <strain evidence="3 4">CCP-18</strain>
    </source>
</reference>
<proteinExistence type="predicted"/>
<evidence type="ECO:0000313" key="3">
    <source>
        <dbReference type="EMBL" id="RVT83024.1"/>
    </source>
</evidence>
<feature type="region of interest" description="Disordered" evidence="1">
    <location>
        <begin position="52"/>
        <end position="124"/>
    </location>
</feature>
<keyword evidence="2" id="KW-0812">Transmembrane</keyword>
<dbReference type="Proteomes" id="UP000288587">
    <property type="component" value="Unassembled WGS sequence"/>
</dbReference>
<keyword evidence="2" id="KW-1133">Transmembrane helix</keyword>
<feature type="transmembrane region" description="Helical" evidence="2">
    <location>
        <begin position="12"/>
        <end position="31"/>
    </location>
</feature>
<evidence type="ECO:0008006" key="5">
    <source>
        <dbReference type="Google" id="ProtNLM"/>
    </source>
</evidence>
<dbReference type="RefSeq" id="WP_127684005.1">
    <property type="nucleotide sequence ID" value="NZ_SACM01000005.1"/>
</dbReference>
<comment type="caution">
    <text evidence="3">The sequence shown here is derived from an EMBL/GenBank/DDBJ whole genome shotgun (WGS) entry which is preliminary data.</text>
</comment>
<accession>A0A437LC93</accession>
<dbReference type="EMBL" id="SACM01000005">
    <property type="protein sequence ID" value="RVT83024.1"/>
    <property type="molecule type" value="Genomic_DNA"/>
</dbReference>